<evidence type="ECO:0000313" key="2">
    <source>
        <dbReference type="EMBL" id="GAQ92692.1"/>
    </source>
</evidence>
<dbReference type="AlphaFoldDB" id="A0A1Y1IRM8"/>
<evidence type="ECO:0000256" key="1">
    <source>
        <dbReference type="SAM" id="MobiDB-lite"/>
    </source>
</evidence>
<feature type="compositionally biased region" description="Basic and acidic residues" evidence="1">
    <location>
        <begin position="831"/>
        <end position="847"/>
    </location>
</feature>
<feature type="region of interest" description="Disordered" evidence="1">
    <location>
        <begin position="310"/>
        <end position="343"/>
    </location>
</feature>
<feature type="compositionally biased region" description="Basic and acidic residues" evidence="1">
    <location>
        <begin position="626"/>
        <end position="639"/>
    </location>
</feature>
<feature type="compositionally biased region" description="Low complexity" evidence="1">
    <location>
        <begin position="377"/>
        <end position="388"/>
    </location>
</feature>
<proteinExistence type="predicted"/>
<dbReference type="Proteomes" id="UP000054558">
    <property type="component" value="Unassembled WGS sequence"/>
</dbReference>
<feature type="region of interest" description="Disordered" evidence="1">
    <location>
        <begin position="603"/>
        <end position="870"/>
    </location>
</feature>
<accession>A0A1Y1IRM8</accession>
<feature type="compositionally biased region" description="Basic and acidic residues" evidence="1">
    <location>
        <begin position="686"/>
        <end position="702"/>
    </location>
</feature>
<sequence>MARNHHHEEDEFGDDEIAEETQELMQIIFGDPEEWNDVIETAPKQMRQACRVAKDKAAALRRYCIEAGLLRLPVRTKSGKSRHTLPRDVNRKRRSLETSLQKLFAKGRANGAGVEEFVWGISYGDGSIRIGSDEVLAPIWQNEGYMEKVRQQANTSKLTAQQFKDSLRSADIATLLSKHLSVPERKAAVTSLGPVCSPSMAVTSFTAAFGAASGRLAWWPPAVPLSKAWKLKADETIVVLEAMAQNIVTHFGAGTTLSEEEQKRGCLEVFKRCVVGPHVAAGLKGSDSRKVAIFELIGEKAVMMWQLPATSGQGQEGGDSGAPSQSPAPRRVRRTKAQMGPQPFPCPRCVGEYSTAAALKAHRCRARAGAQPCTNSQTAAPAATAQGAHRTGGTVPPSNGWEQEHWDDAPDGAMDELIEEVEKDAAQGTTEAREAVRPQVAATEFLHSVQHFAAPYEQDSNAPSHLLQLLGDLLDQGDVSRKVLHVLHTMQGVGTVSTRLHKAGLDVAVPTDTLLVEAHTETVVRHLRVGSGNWPRFIEECELLEDLAENMGGELAERWSCLQRVILDPSVASEVVDKFNRDAVFALLTAFVDRAKLALRNLDKAPNESGHGNVKERQLPPGADAAQEHEHGRRQDDGPPRAQAGAGQRDGGRSAQPGSGQRDATLNPHSGGGQSDVATAGQPRGGRCDDEQSARSRADQRDAAPNAQRGGGQRPGAPSAQSDGGQGPGGPSAQSEGGRDLGRRVRSLMGGRDPGRRVRKLGGRRDPGRRVRSLGRGRGQWRRVRSLGRGRDPGRRVRNLEKTSETQRRVRSLEGGSGTRRRVRSPGGSEEMARRVRTRERTSEIRRQVRNQGGGSAVRHLKCNRGTAST</sequence>
<evidence type="ECO:0000313" key="3">
    <source>
        <dbReference type="Proteomes" id="UP000054558"/>
    </source>
</evidence>
<feature type="region of interest" description="Disordered" evidence="1">
    <location>
        <begin position="371"/>
        <end position="405"/>
    </location>
</feature>
<name>A0A1Y1IRM8_KLENI</name>
<keyword evidence="3" id="KW-1185">Reference proteome</keyword>
<feature type="compositionally biased region" description="Polar residues" evidence="1">
    <location>
        <begin position="657"/>
        <end position="668"/>
    </location>
</feature>
<dbReference type="EMBL" id="DF238045">
    <property type="protein sequence ID" value="GAQ92692.1"/>
    <property type="molecule type" value="Genomic_DNA"/>
</dbReference>
<feature type="compositionally biased region" description="Basic and acidic residues" evidence="1">
    <location>
        <begin position="789"/>
        <end position="812"/>
    </location>
</feature>
<gene>
    <name evidence="2" type="ORF">KFL_010960030</name>
</gene>
<organism evidence="2 3">
    <name type="scientific">Klebsormidium nitens</name>
    <name type="common">Green alga</name>
    <name type="synonym">Ulothrix nitens</name>
    <dbReference type="NCBI Taxonomy" id="105231"/>
    <lineage>
        <taxon>Eukaryota</taxon>
        <taxon>Viridiplantae</taxon>
        <taxon>Streptophyta</taxon>
        <taxon>Klebsormidiophyceae</taxon>
        <taxon>Klebsormidiales</taxon>
        <taxon>Klebsormidiaceae</taxon>
        <taxon>Klebsormidium</taxon>
    </lineage>
</organism>
<feature type="compositionally biased region" description="Basic residues" evidence="1">
    <location>
        <begin position="770"/>
        <end position="788"/>
    </location>
</feature>
<reference evidence="2 3" key="1">
    <citation type="journal article" date="2014" name="Nat. Commun.">
        <title>Klebsormidium flaccidum genome reveals primary factors for plant terrestrial adaptation.</title>
        <authorList>
            <person name="Hori K."/>
            <person name="Maruyama F."/>
            <person name="Fujisawa T."/>
            <person name="Togashi T."/>
            <person name="Yamamoto N."/>
            <person name="Seo M."/>
            <person name="Sato S."/>
            <person name="Yamada T."/>
            <person name="Mori H."/>
            <person name="Tajima N."/>
            <person name="Moriyama T."/>
            <person name="Ikeuchi M."/>
            <person name="Watanabe M."/>
            <person name="Wada H."/>
            <person name="Kobayashi K."/>
            <person name="Saito M."/>
            <person name="Masuda T."/>
            <person name="Sasaki-Sekimoto Y."/>
            <person name="Mashiguchi K."/>
            <person name="Awai K."/>
            <person name="Shimojima M."/>
            <person name="Masuda S."/>
            <person name="Iwai M."/>
            <person name="Nobusawa T."/>
            <person name="Narise T."/>
            <person name="Kondo S."/>
            <person name="Saito H."/>
            <person name="Sato R."/>
            <person name="Murakawa M."/>
            <person name="Ihara Y."/>
            <person name="Oshima-Yamada Y."/>
            <person name="Ohtaka K."/>
            <person name="Satoh M."/>
            <person name="Sonobe K."/>
            <person name="Ishii M."/>
            <person name="Ohtani R."/>
            <person name="Kanamori-Sato M."/>
            <person name="Honoki R."/>
            <person name="Miyazaki D."/>
            <person name="Mochizuki H."/>
            <person name="Umetsu J."/>
            <person name="Higashi K."/>
            <person name="Shibata D."/>
            <person name="Kamiya Y."/>
            <person name="Sato N."/>
            <person name="Nakamura Y."/>
            <person name="Tabata S."/>
            <person name="Ida S."/>
            <person name="Kurokawa K."/>
            <person name="Ohta H."/>
        </authorList>
    </citation>
    <scope>NUCLEOTIDE SEQUENCE [LARGE SCALE GENOMIC DNA]</scope>
    <source>
        <strain evidence="2 3">NIES-2285</strain>
    </source>
</reference>
<protein>
    <submittedName>
        <fullName evidence="2">Uncharacterized protein</fullName>
    </submittedName>
</protein>